<accession>A0A1L8FMD3</accession>
<evidence type="ECO:0000313" key="13">
    <source>
        <dbReference type="Proteomes" id="UP000186698"/>
    </source>
</evidence>
<evidence type="ECO:0000256" key="8">
    <source>
        <dbReference type="ARBA" id="ARBA00023136"/>
    </source>
</evidence>
<dbReference type="PRINTS" id="PR00245">
    <property type="entry name" value="OLFACTORYR"/>
</dbReference>
<keyword evidence="7 11" id="KW-0297">G-protein coupled receptor</keyword>
<comment type="similarity">
    <text evidence="11">Belongs to the G-protein coupled receptor 1 family.</text>
</comment>
<dbReference type="InterPro" id="IPR000725">
    <property type="entry name" value="Olfact_rcpt"/>
</dbReference>
<reference evidence="14" key="1">
    <citation type="submission" date="2025-08" db="UniProtKB">
        <authorList>
            <consortium name="RefSeq"/>
        </authorList>
    </citation>
    <scope>IDENTIFICATION</scope>
    <source>
        <strain evidence="14">J_2021</strain>
        <tissue evidence="14">Erythrocytes</tissue>
    </source>
</reference>
<comment type="subcellular location">
    <subcellularLocation>
        <location evidence="1 12">Cell membrane</location>
        <topology evidence="1 12">Multi-pass membrane protein</topology>
    </subcellularLocation>
</comment>
<dbReference type="GO" id="GO:0005886">
    <property type="term" value="C:plasma membrane"/>
    <property type="evidence" value="ECO:0007669"/>
    <property type="project" value="UniProtKB-SubCell"/>
</dbReference>
<feature type="transmembrane region" description="Helical" evidence="12">
    <location>
        <begin position="236"/>
        <end position="253"/>
    </location>
</feature>
<evidence type="ECO:0000256" key="10">
    <source>
        <dbReference type="ARBA" id="ARBA00023224"/>
    </source>
</evidence>
<dbReference type="Proteomes" id="UP000186698">
    <property type="component" value="Chromosome 7L"/>
</dbReference>
<protein>
    <recommendedName>
        <fullName evidence="12">Olfactory receptor</fullName>
    </recommendedName>
</protein>
<sequence length="312" mass="35357">MHPGNETTVTEFILVVFTVIPGLEYLFFTLFLIIYVITVLRNTSFIFAYSLCSDLHTPKYFYLTNFSFFEICYVSITVPKLLSDLLTESKTISFYGCAAQMYCFFLLGGLECCMLAVMAYDRYNAICNPLLYQTIMSKRVCGQLLAGTWIISVINSLIHTILTFTLPFCSNMINHFFCDIPPLLKLACRVSIMNEIALFAIAGFIITGSCVFIVISYLRVIATILGIHSTSGRRKAFSTCSSHLTAVTIYYGSGAFMYLRPKPNQSLDQDRQIALMYTVIAPLLNPLIYTLRNGDFKLAFRKIIQHMFSPKF</sequence>
<evidence type="ECO:0000256" key="9">
    <source>
        <dbReference type="ARBA" id="ARBA00023170"/>
    </source>
</evidence>
<keyword evidence="3 12" id="KW-0716">Sensory transduction</keyword>
<evidence type="ECO:0000256" key="11">
    <source>
        <dbReference type="RuleBase" id="RU000688"/>
    </source>
</evidence>
<organism evidence="13 14">
    <name type="scientific">Xenopus laevis</name>
    <name type="common">African clawed frog</name>
    <dbReference type="NCBI Taxonomy" id="8355"/>
    <lineage>
        <taxon>Eukaryota</taxon>
        <taxon>Metazoa</taxon>
        <taxon>Chordata</taxon>
        <taxon>Craniata</taxon>
        <taxon>Vertebrata</taxon>
        <taxon>Euteleostomi</taxon>
        <taxon>Amphibia</taxon>
        <taxon>Batrachia</taxon>
        <taxon>Anura</taxon>
        <taxon>Pipoidea</taxon>
        <taxon>Pipidae</taxon>
        <taxon>Xenopodinae</taxon>
        <taxon>Xenopus</taxon>
        <taxon>Xenopus</taxon>
    </lineage>
</organism>
<dbReference type="AlphaFoldDB" id="A0A1L8FMD3"/>
<keyword evidence="6 12" id="KW-1133">Transmembrane helix</keyword>
<feature type="transmembrane region" description="Helical" evidence="12">
    <location>
        <begin position="60"/>
        <end position="79"/>
    </location>
</feature>
<dbReference type="GO" id="GO:0004984">
    <property type="term" value="F:olfactory receptor activity"/>
    <property type="evidence" value="ECO:0000318"/>
    <property type="project" value="GO_Central"/>
</dbReference>
<dbReference type="InterPro" id="IPR050516">
    <property type="entry name" value="Olfactory_GPCR"/>
</dbReference>
<evidence type="ECO:0000256" key="1">
    <source>
        <dbReference type="ARBA" id="ARBA00004651"/>
    </source>
</evidence>
<dbReference type="PRINTS" id="PR00237">
    <property type="entry name" value="GPCRRHODOPSN"/>
</dbReference>
<keyword evidence="10 11" id="KW-0807">Transducer</keyword>
<evidence type="ECO:0000256" key="5">
    <source>
        <dbReference type="ARBA" id="ARBA00022725"/>
    </source>
</evidence>
<name>A0A1L8FMD3_XENLA</name>
<feature type="transmembrane region" description="Helical" evidence="12">
    <location>
        <begin position="273"/>
        <end position="291"/>
    </location>
</feature>
<evidence type="ECO:0000256" key="3">
    <source>
        <dbReference type="ARBA" id="ARBA00022606"/>
    </source>
</evidence>
<feature type="transmembrane region" description="Helical" evidence="12">
    <location>
        <begin position="196"/>
        <end position="215"/>
    </location>
</feature>
<feature type="transmembrane region" description="Helical" evidence="12">
    <location>
        <begin position="140"/>
        <end position="162"/>
    </location>
</feature>
<dbReference type="Gene3D" id="1.20.1070.10">
    <property type="entry name" value="Rhodopsin 7-helix transmembrane proteins"/>
    <property type="match status" value="1"/>
</dbReference>
<dbReference type="CDD" id="cd13954">
    <property type="entry name" value="7tmA_OR"/>
    <property type="match status" value="1"/>
</dbReference>
<dbReference type="KEGG" id="xla:108695849"/>
<dbReference type="OMA" id="LECCMLA"/>
<evidence type="ECO:0000256" key="6">
    <source>
        <dbReference type="ARBA" id="ARBA00022989"/>
    </source>
</evidence>
<keyword evidence="8 12" id="KW-0472">Membrane</keyword>
<keyword evidence="5 12" id="KW-0552">Olfaction</keyword>
<dbReference type="InterPro" id="IPR000276">
    <property type="entry name" value="GPCR_Rhodpsn"/>
</dbReference>
<dbReference type="GO" id="GO:0005549">
    <property type="term" value="F:odorant binding"/>
    <property type="evidence" value="ECO:0000318"/>
    <property type="project" value="GO_Central"/>
</dbReference>
<keyword evidence="9 11" id="KW-0675">Receptor</keyword>
<evidence type="ECO:0000256" key="12">
    <source>
        <dbReference type="RuleBase" id="RU363047"/>
    </source>
</evidence>
<dbReference type="RefSeq" id="XP_018080292.1">
    <property type="nucleotide sequence ID" value="XM_018224803.2"/>
</dbReference>
<proteinExistence type="inferred from homology"/>
<dbReference type="PROSITE" id="PS00237">
    <property type="entry name" value="G_PROTEIN_RECEP_F1_1"/>
    <property type="match status" value="1"/>
</dbReference>
<dbReference type="PANTHER" id="PTHR26452">
    <property type="entry name" value="OLFACTORY RECEPTOR"/>
    <property type="match status" value="1"/>
</dbReference>
<dbReference type="GO" id="GO:0004930">
    <property type="term" value="F:G protein-coupled receptor activity"/>
    <property type="evidence" value="ECO:0007669"/>
    <property type="project" value="UniProtKB-KW"/>
</dbReference>
<dbReference type="OrthoDB" id="9975554at2759"/>
<dbReference type="PaxDb" id="8355-A0A1L8FMD3"/>
<keyword evidence="4 11" id="KW-0812">Transmembrane</keyword>
<gene>
    <name evidence="14" type="primary">LOC108695849</name>
</gene>
<keyword evidence="2 12" id="KW-1003">Cell membrane</keyword>
<evidence type="ECO:0000256" key="2">
    <source>
        <dbReference type="ARBA" id="ARBA00022475"/>
    </source>
</evidence>
<evidence type="ECO:0000256" key="4">
    <source>
        <dbReference type="ARBA" id="ARBA00022692"/>
    </source>
</evidence>
<evidence type="ECO:0000256" key="7">
    <source>
        <dbReference type="ARBA" id="ARBA00023040"/>
    </source>
</evidence>
<keyword evidence="13" id="KW-1185">Reference proteome</keyword>
<dbReference type="SUPFAM" id="SSF81321">
    <property type="entry name" value="Family A G protein-coupled receptor-like"/>
    <property type="match status" value="1"/>
</dbReference>
<dbReference type="Pfam" id="PF13853">
    <property type="entry name" value="7tm_4"/>
    <property type="match status" value="1"/>
</dbReference>
<feature type="transmembrane region" description="Helical" evidence="12">
    <location>
        <begin position="12"/>
        <end position="40"/>
    </location>
</feature>
<evidence type="ECO:0000313" key="14">
    <source>
        <dbReference type="RefSeq" id="XP_018080292.1"/>
    </source>
</evidence>
<feature type="transmembrane region" description="Helical" evidence="12">
    <location>
        <begin position="99"/>
        <end position="120"/>
    </location>
</feature>
<dbReference type="FunFam" id="1.20.1070.10:FF:000001">
    <property type="entry name" value="Olfactory receptor"/>
    <property type="match status" value="1"/>
</dbReference>
<dbReference type="GeneID" id="108695849"/>